<dbReference type="PANTHER" id="PTHR19308:SF13">
    <property type="entry name" value="OS02G0468400 PROTEIN"/>
    <property type="match status" value="1"/>
</dbReference>
<protein>
    <submittedName>
        <fullName evidence="1">Uncharacterized protein</fullName>
    </submittedName>
</protein>
<organism evidence="1 2">
    <name type="scientific">Adiantum capillus-veneris</name>
    <name type="common">Maidenhair fern</name>
    <dbReference type="NCBI Taxonomy" id="13818"/>
    <lineage>
        <taxon>Eukaryota</taxon>
        <taxon>Viridiplantae</taxon>
        <taxon>Streptophyta</taxon>
        <taxon>Embryophyta</taxon>
        <taxon>Tracheophyta</taxon>
        <taxon>Polypodiopsida</taxon>
        <taxon>Polypodiidae</taxon>
        <taxon>Polypodiales</taxon>
        <taxon>Pteridineae</taxon>
        <taxon>Pteridaceae</taxon>
        <taxon>Vittarioideae</taxon>
        <taxon>Adiantum</taxon>
    </lineage>
</organism>
<evidence type="ECO:0000313" key="2">
    <source>
        <dbReference type="Proteomes" id="UP000886520"/>
    </source>
</evidence>
<dbReference type="InterPro" id="IPR051213">
    <property type="entry name" value="START_lipid_transfer"/>
</dbReference>
<proteinExistence type="predicted"/>
<reference evidence="1" key="1">
    <citation type="submission" date="2021-01" db="EMBL/GenBank/DDBJ databases">
        <title>Adiantum capillus-veneris genome.</title>
        <authorList>
            <person name="Fang Y."/>
            <person name="Liao Q."/>
        </authorList>
    </citation>
    <scope>NUCLEOTIDE SEQUENCE</scope>
    <source>
        <strain evidence="1">H3</strain>
        <tissue evidence="1">Leaf</tissue>
    </source>
</reference>
<comment type="caution">
    <text evidence="1">The sequence shown here is derived from an EMBL/GenBank/DDBJ whole genome shotgun (WGS) entry which is preliminary data.</text>
</comment>
<keyword evidence="2" id="KW-1185">Reference proteome</keyword>
<dbReference type="PANTHER" id="PTHR19308">
    <property type="entry name" value="PHOSPHATIDYLCHOLINE TRANSFER PROTEIN"/>
    <property type="match status" value="1"/>
</dbReference>
<dbReference type="OrthoDB" id="10593544at2759"/>
<accession>A0A9D4ZBD6</accession>
<dbReference type="EMBL" id="JABFUD020000015">
    <property type="protein sequence ID" value="KAI5069308.1"/>
    <property type="molecule type" value="Genomic_DNA"/>
</dbReference>
<dbReference type="AlphaFoldDB" id="A0A9D4ZBD6"/>
<gene>
    <name evidence="1" type="ORF">GOP47_0015609</name>
</gene>
<dbReference type="InterPro" id="IPR023393">
    <property type="entry name" value="START-like_dom_sf"/>
</dbReference>
<dbReference type="Proteomes" id="UP000886520">
    <property type="component" value="Chromosome 15"/>
</dbReference>
<dbReference type="SUPFAM" id="SSF55961">
    <property type="entry name" value="Bet v1-like"/>
    <property type="match status" value="1"/>
</dbReference>
<evidence type="ECO:0000313" key="1">
    <source>
        <dbReference type="EMBL" id="KAI5069308.1"/>
    </source>
</evidence>
<dbReference type="Gene3D" id="3.30.530.20">
    <property type="match status" value="1"/>
</dbReference>
<name>A0A9D4ZBD6_ADICA</name>
<sequence length="306" mass="34241">MPVKEGEGEGGGGGGGGGGRRAELNCECLIRWCKEKKGTILVCGAVLLIAGLAIRRRQLAMRDAPPPLCSFHSSVSEETVLPSTSSETPMVMKNDNREVASTSKATQPLITYQHLKDLESCFQSENSGSWHGIIPNRVLPTLEYKLLGRSPKGRGPMQYLSTTRYKYYPDTNQIRDFMTDNDYKLKNDKLLKSFTVLDFDSDTGIETWHAIKAYPVIGSREYVLATKLWERVADQTHFCVTKACDHPKAPKPKHIVIKSYLSGWRISKAKEGRGCEMKIFHQEDEYIKKNLKPKAGANVVNFAEKI</sequence>